<comment type="caution">
    <text evidence="4">The sequence shown here is derived from an EMBL/GenBank/DDBJ whole genome shotgun (WGS) entry which is preliminary data.</text>
</comment>
<comment type="subcellular location">
    <subcellularLocation>
        <location evidence="1">Membrane</location>
    </subcellularLocation>
</comment>
<dbReference type="AlphaFoldDB" id="A0A939PP05"/>
<protein>
    <recommendedName>
        <fullName evidence="6">Mce-associated membrane protein</fullName>
    </recommendedName>
</protein>
<accession>A0A939PP05</accession>
<sequence>MERLDPVRVTAIVVTLVAAMAAAWFGWSWYGAKHDDSLAYSAARDEALQSGEQAIQNLNTLDYRSLDKSLQTWVDSSTGDLQRDITQGRAGFEQKMREAQTVSTAKVLEGAVTELDDRSGKARVIVAVEVTVTPPKGDSVVKRNRLIGELTRTRAGWKLSAVAPAPVGNA</sequence>
<evidence type="ECO:0008006" key="6">
    <source>
        <dbReference type="Google" id="ProtNLM"/>
    </source>
</evidence>
<evidence type="ECO:0000313" key="5">
    <source>
        <dbReference type="Proteomes" id="UP000669179"/>
    </source>
</evidence>
<dbReference type="SUPFAM" id="SSF54427">
    <property type="entry name" value="NTF2-like"/>
    <property type="match status" value="1"/>
</dbReference>
<dbReference type="PANTHER" id="PTHR37042">
    <property type="entry name" value="OUTER MEMBRANE PROTEIN RV1973"/>
    <property type="match status" value="1"/>
</dbReference>
<evidence type="ECO:0000256" key="2">
    <source>
        <dbReference type="ARBA" id="ARBA00023136"/>
    </source>
</evidence>
<dbReference type="GO" id="GO:0016020">
    <property type="term" value="C:membrane"/>
    <property type="evidence" value="ECO:0007669"/>
    <property type="project" value="UniProtKB-SubCell"/>
</dbReference>
<dbReference type="InterPro" id="IPR032710">
    <property type="entry name" value="NTF2-like_dom_sf"/>
</dbReference>
<keyword evidence="3" id="KW-1133">Transmembrane helix</keyword>
<dbReference type="EMBL" id="JAGEOJ010000046">
    <property type="protein sequence ID" value="MBO2455882.1"/>
    <property type="molecule type" value="Genomic_DNA"/>
</dbReference>
<dbReference type="Proteomes" id="UP000669179">
    <property type="component" value="Unassembled WGS sequence"/>
</dbReference>
<proteinExistence type="predicted"/>
<evidence type="ECO:0000256" key="3">
    <source>
        <dbReference type="SAM" id="Phobius"/>
    </source>
</evidence>
<organism evidence="4 5">
    <name type="scientific">Actinomadura barringtoniae</name>
    <dbReference type="NCBI Taxonomy" id="1427535"/>
    <lineage>
        <taxon>Bacteria</taxon>
        <taxon>Bacillati</taxon>
        <taxon>Actinomycetota</taxon>
        <taxon>Actinomycetes</taxon>
        <taxon>Streptosporangiales</taxon>
        <taxon>Thermomonosporaceae</taxon>
        <taxon>Actinomadura</taxon>
    </lineage>
</organism>
<reference evidence="4" key="1">
    <citation type="submission" date="2021-03" db="EMBL/GenBank/DDBJ databases">
        <authorList>
            <person name="Kanchanasin P."/>
            <person name="Saeng-In P."/>
            <person name="Phongsopitanun W."/>
            <person name="Yuki M."/>
            <person name="Kudo T."/>
            <person name="Ohkuma M."/>
            <person name="Tanasupawat S."/>
        </authorList>
    </citation>
    <scope>NUCLEOTIDE SEQUENCE</scope>
    <source>
        <strain evidence="4">GKU 128</strain>
    </source>
</reference>
<keyword evidence="3" id="KW-0812">Transmembrane</keyword>
<evidence type="ECO:0000256" key="1">
    <source>
        <dbReference type="ARBA" id="ARBA00004370"/>
    </source>
</evidence>
<keyword evidence="2 3" id="KW-0472">Membrane</keyword>
<name>A0A939PP05_9ACTN</name>
<keyword evidence="5" id="KW-1185">Reference proteome</keyword>
<evidence type="ECO:0000313" key="4">
    <source>
        <dbReference type="EMBL" id="MBO2455882.1"/>
    </source>
</evidence>
<feature type="transmembrane region" description="Helical" evidence="3">
    <location>
        <begin position="7"/>
        <end position="30"/>
    </location>
</feature>
<gene>
    <name evidence="4" type="ORF">J4573_53025</name>
</gene>
<dbReference type="PANTHER" id="PTHR37042:SF4">
    <property type="entry name" value="OUTER MEMBRANE PROTEIN RV1973"/>
    <property type="match status" value="1"/>
</dbReference>